<dbReference type="PANTHER" id="PTHR48079:SF6">
    <property type="entry name" value="NAD(P)-BINDING DOMAIN-CONTAINING PROTEIN-RELATED"/>
    <property type="match status" value="1"/>
</dbReference>
<name>A0A1M5L9J2_9GAMM</name>
<feature type="domain" description="NAD-dependent epimerase/dehydratase" evidence="1">
    <location>
        <begin position="88"/>
        <end position="213"/>
    </location>
</feature>
<gene>
    <name evidence="2" type="ORF">SAMN04488068_0754</name>
</gene>
<dbReference type="Proteomes" id="UP000199758">
    <property type="component" value="Unassembled WGS sequence"/>
</dbReference>
<dbReference type="AlphaFoldDB" id="A0A1M5L9J2"/>
<protein>
    <submittedName>
        <fullName evidence="2">Nucleoside-diphosphate-sugar epimerase</fullName>
    </submittedName>
</protein>
<accession>A0A1M5L9J2</accession>
<dbReference type="OrthoDB" id="9808276at2"/>
<dbReference type="STRING" id="490188.SAMN04488068_0754"/>
<dbReference type="RefSeq" id="WP_072894263.1">
    <property type="nucleotide sequence ID" value="NZ_FQWZ01000002.1"/>
</dbReference>
<dbReference type="Gene3D" id="3.40.50.720">
    <property type="entry name" value="NAD(P)-binding Rossmann-like Domain"/>
    <property type="match status" value="1"/>
</dbReference>
<evidence type="ECO:0000313" key="2">
    <source>
        <dbReference type="EMBL" id="SHG61093.1"/>
    </source>
</evidence>
<keyword evidence="3" id="KW-1185">Reference proteome</keyword>
<organism evidence="2 3">
    <name type="scientific">Hydrocarboniphaga daqingensis</name>
    <dbReference type="NCBI Taxonomy" id="490188"/>
    <lineage>
        <taxon>Bacteria</taxon>
        <taxon>Pseudomonadati</taxon>
        <taxon>Pseudomonadota</taxon>
        <taxon>Gammaproteobacteria</taxon>
        <taxon>Nevskiales</taxon>
        <taxon>Nevskiaceae</taxon>
        <taxon>Hydrocarboniphaga</taxon>
    </lineage>
</organism>
<dbReference type="GO" id="GO:0004029">
    <property type="term" value="F:aldehyde dehydrogenase (NAD+) activity"/>
    <property type="evidence" value="ECO:0007669"/>
    <property type="project" value="TreeGrafter"/>
</dbReference>
<dbReference type="InterPro" id="IPR036291">
    <property type="entry name" value="NAD(P)-bd_dom_sf"/>
</dbReference>
<dbReference type="SUPFAM" id="SSF51735">
    <property type="entry name" value="NAD(P)-binding Rossmann-fold domains"/>
    <property type="match status" value="1"/>
</dbReference>
<dbReference type="EMBL" id="FQWZ01000002">
    <property type="protein sequence ID" value="SHG61093.1"/>
    <property type="molecule type" value="Genomic_DNA"/>
</dbReference>
<dbReference type="PANTHER" id="PTHR48079">
    <property type="entry name" value="PROTEIN YEEZ"/>
    <property type="match status" value="1"/>
</dbReference>
<dbReference type="Pfam" id="PF01370">
    <property type="entry name" value="Epimerase"/>
    <property type="match status" value="1"/>
</dbReference>
<dbReference type="InterPro" id="IPR001509">
    <property type="entry name" value="Epimerase_deHydtase"/>
</dbReference>
<dbReference type="InterPro" id="IPR051783">
    <property type="entry name" value="NAD(P)-dependent_oxidoreduct"/>
</dbReference>
<proteinExistence type="predicted"/>
<evidence type="ECO:0000259" key="1">
    <source>
        <dbReference type="Pfam" id="PF01370"/>
    </source>
</evidence>
<dbReference type="CDD" id="cd05266">
    <property type="entry name" value="SDR_a4"/>
    <property type="match status" value="1"/>
</dbReference>
<dbReference type="GO" id="GO:0005737">
    <property type="term" value="C:cytoplasm"/>
    <property type="evidence" value="ECO:0007669"/>
    <property type="project" value="TreeGrafter"/>
</dbReference>
<sequence length="292" mass="31594">MKPGLDTSSPCLIVGCGDIGLRVGQRLLARGIAVHGQVRSADSAHALTAAGIRPLLTDLDAPAGEISEAHELVFWFAPPPPSGDGDPRLRQWLAQHRPRRLVYISTSGVYGDCDNRWIDESEPLKPQTARGKRRLDAERALADHADRHGTEVITLRVPGIYGPGRLPVDRLRAGLPVIIESESPTTNRIHADDLARTAIAAAECGQPGEAYNVSDGSPTTMTDYFCRCAALLGLPEPPRVSLAQARQTFTPAMLSFLEESKRLLTSRMRNELGVMPRYPDLATGLPSCLPAD</sequence>
<reference evidence="2 3" key="1">
    <citation type="submission" date="2016-11" db="EMBL/GenBank/DDBJ databases">
        <authorList>
            <person name="Jaros S."/>
            <person name="Januszkiewicz K."/>
            <person name="Wedrychowicz H."/>
        </authorList>
    </citation>
    <scope>NUCLEOTIDE SEQUENCE [LARGE SCALE GENOMIC DNA]</scope>
    <source>
        <strain evidence="2 3">CGMCC 1.7049</strain>
    </source>
</reference>
<evidence type="ECO:0000313" key="3">
    <source>
        <dbReference type="Proteomes" id="UP000199758"/>
    </source>
</evidence>